<dbReference type="RefSeq" id="WP_185143789.1">
    <property type="nucleotide sequence ID" value="NZ_JACJVP010000026.1"/>
</dbReference>
<gene>
    <name evidence="1" type="ORF">H7C19_16635</name>
</gene>
<dbReference type="Proteomes" id="UP000547209">
    <property type="component" value="Unassembled WGS sequence"/>
</dbReference>
<keyword evidence="2" id="KW-1185">Reference proteome</keyword>
<dbReference type="EMBL" id="JACJVP010000026">
    <property type="protein sequence ID" value="MBB6672308.1"/>
    <property type="molecule type" value="Genomic_DNA"/>
</dbReference>
<dbReference type="AlphaFoldDB" id="A0A7X0VGG4"/>
<organism evidence="1 2">
    <name type="scientific">Cohnella nanjingensis</name>
    <dbReference type="NCBI Taxonomy" id="1387779"/>
    <lineage>
        <taxon>Bacteria</taxon>
        <taxon>Bacillati</taxon>
        <taxon>Bacillota</taxon>
        <taxon>Bacilli</taxon>
        <taxon>Bacillales</taxon>
        <taxon>Paenibacillaceae</taxon>
        <taxon>Cohnella</taxon>
    </lineage>
</organism>
<evidence type="ECO:0000313" key="2">
    <source>
        <dbReference type="Proteomes" id="UP000547209"/>
    </source>
</evidence>
<protein>
    <recommendedName>
        <fullName evidence="3">WYL domain-containing protein</fullName>
    </recommendedName>
</protein>
<evidence type="ECO:0008006" key="3">
    <source>
        <dbReference type="Google" id="ProtNLM"/>
    </source>
</evidence>
<comment type="caution">
    <text evidence="1">The sequence shown here is derived from an EMBL/GenBank/DDBJ whole genome shotgun (WGS) entry which is preliminary data.</text>
</comment>
<name>A0A7X0VGG4_9BACL</name>
<proteinExistence type="predicted"/>
<accession>A0A7X0VGG4</accession>
<evidence type="ECO:0000313" key="1">
    <source>
        <dbReference type="EMBL" id="MBB6672308.1"/>
    </source>
</evidence>
<reference evidence="1 2" key="1">
    <citation type="submission" date="2020-08" db="EMBL/GenBank/DDBJ databases">
        <title>Cohnella phylogeny.</title>
        <authorList>
            <person name="Dunlap C."/>
        </authorList>
    </citation>
    <scope>NUCLEOTIDE SEQUENCE [LARGE SCALE GENOMIC DNA]</scope>
    <source>
        <strain evidence="1 2">DSM 28246</strain>
    </source>
</reference>
<sequence>MKIEHYVGRSAEIVYLESKGSLAVKRVSIYAVRGGKVRVLDWKRKSFATLRADRILSAIPVIGRVS</sequence>